<dbReference type="EMBL" id="JAKRVY010000004">
    <property type="protein sequence ID" value="MCL9813785.1"/>
    <property type="molecule type" value="Genomic_DNA"/>
</dbReference>
<dbReference type="Gene3D" id="3.30.565.10">
    <property type="entry name" value="Histidine kinase-like ATPase, C-terminal domain"/>
    <property type="match status" value="1"/>
</dbReference>
<dbReference type="Gene3D" id="3.30.450.20">
    <property type="entry name" value="PAS domain"/>
    <property type="match status" value="1"/>
</dbReference>
<evidence type="ECO:0000256" key="8">
    <source>
        <dbReference type="ARBA" id="ARBA00022840"/>
    </source>
</evidence>
<evidence type="ECO:0000256" key="2">
    <source>
        <dbReference type="ARBA" id="ARBA00004141"/>
    </source>
</evidence>
<keyword evidence="6" id="KW-0547">Nucleotide-binding</keyword>
<keyword evidence="15" id="KW-1185">Reference proteome</keyword>
<dbReference type="PANTHER" id="PTHR42878">
    <property type="entry name" value="TWO-COMPONENT HISTIDINE KINASE"/>
    <property type="match status" value="1"/>
</dbReference>
<evidence type="ECO:0000256" key="7">
    <source>
        <dbReference type="ARBA" id="ARBA00022777"/>
    </source>
</evidence>
<dbReference type="CDD" id="cd00130">
    <property type="entry name" value="PAS"/>
    <property type="match status" value="1"/>
</dbReference>
<evidence type="ECO:0000256" key="12">
    <source>
        <dbReference type="SAM" id="Phobius"/>
    </source>
</evidence>
<keyword evidence="7" id="KW-0418">Kinase</keyword>
<feature type="transmembrane region" description="Helical" evidence="12">
    <location>
        <begin position="6"/>
        <end position="26"/>
    </location>
</feature>
<dbReference type="AlphaFoldDB" id="A0AAE3FRJ1"/>
<dbReference type="InterPro" id="IPR050351">
    <property type="entry name" value="BphY/WalK/GraS-like"/>
</dbReference>
<dbReference type="GO" id="GO:0000156">
    <property type="term" value="F:phosphorelay response regulator activity"/>
    <property type="evidence" value="ECO:0007669"/>
    <property type="project" value="TreeGrafter"/>
</dbReference>
<evidence type="ECO:0000256" key="10">
    <source>
        <dbReference type="ARBA" id="ARBA00023012"/>
    </source>
</evidence>
<dbReference type="PANTHER" id="PTHR42878:SF7">
    <property type="entry name" value="SENSOR HISTIDINE KINASE GLRK"/>
    <property type="match status" value="1"/>
</dbReference>
<keyword evidence="5 12" id="KW-0812">Transmembrane</keyword>
<evidence type="ECO:0000313" key="15">
    <source>
        <dbReference type="Proteomes" id="UP001202674"/>
    </source>
</evidence>
<dbReference type="InterPro" id="IPR013656">
    <property type="entry name" value="PAS_4"/>
</dbReference>
<protein>
    <recommendedName>
        <fullName evidence="3">histidine kinase</fullName>
        <ecNumber evidence="3">2.7.13.3</ecNumber>
    </recommendedName>
</protein>
<dbReference type="PROSITE" id="PS50109">
    <property type="entry name" value="HIS_KIN"/>
    <property type="match status" value="1"/>
</dbReference>
<keyword evidence="11 12" id="KW-0472">Membrane</keyword>
<dbReference type="InterPro" id="IPR003594">
    <property type="entry name" value="HATPase_dom"/>
</dbReference>
<dbReference type="CDD" id="cd00075">
    <property type="entry name" value="HATPase"/>
    <property type="match status" value="1"/>
</dbReference>
<feature type="transmembrane region" description="Helical" evidence="12">
    <location>
        <begin position="99"/>
        <end position="117"/>
    </location>
</feature>
<dbReference type="InterPro" id="IPR031621">
    <property type="entry name" value="HisKA_7TM"/>
</dbReference>
<dbReference type="GO" id="GO:0016020">
    <property type="term" value="C:membrane"/>
    <property type="evidence" value="ECO:0007669"/>
    <property type="project" value="UniProtKB-SubCell"/>
</dbReference>
<feature type="transmembrane region" description="Helical" evidence="12">
    <location>
        <begin position="146"/>
        <end position="168"/>
    </location>
</feature>
<evidence type="ECO:0000256" key="5">
    <source>
        <dbReference type="ARBA" id="ARBA00022692"/>
    </source>
</evidence>
<dbReference type="PRINTS" id="PR00344">
    <property type="entry name" value="BCTRLSENSOR"/>
</dbReference>
<comment type="catalytic activity">
    <reaction evidence="1">
        <text>ATP + protein L-histidine = ADP + protein N-phospho-L-histidine.</text>
        <dbReference type="EC" id="2.7.13.3"/>
    </reaction>
</comment>
<dbReference type="Pfam" id="PF16927">
    <property type="entry name" value="HisKA_7TM"/>
    <property type="match status" value="1"/>
</dbReference>
<evidence type="ECO:0000256" key="6">
    <source>
        <dbReference type="ARBA" id="ARBA00022741"/>
    </source>
</evidence>
<dbReference type="RefSeq" id="WP_250596444.1">
    <property type="nucleotide sequence ID" value="NZ_JAKRVY010000004.1"/>
</dbReference>
<evidence type="ECO:0000256" key="9">
    <source>
        <dbReference type="ARBA" id="ARBA00022989"/>
    </source>
</evidence>
<dbReference type="SMART" id="SM00387">
    <property type="entry name" value="HATPase_c"/>
    <property type="match status" value="1"/>
</dbReference>
<dbReference type="InterPro" id="IPR035965">
    <property type="entry name" value="PAS-like_dom_sf"/>
</dbReference>
<feature type="transmembrane region" description="Helical" evidence="12">
    <location>
        <begin position="69"/>
        <end position="87"/>
    </location>
</feature>
<comment type="caution">
    <text evidence="14">The sequence shown here is derived from an EMBL/GenBank/DDBJ whole genome shotgun (WGS) entry which is preliminary data.</text>
</comment>
<dbReference type="InterPro" id="IPR005467">
    <property type="entry name" value="His_kinase_dom"/>
</dbReference>
<dbReference type="InterPro" id="IPR004358">
    <property type="entry name" value="Sig_transdc_His_kin-like_C"/>
</dbReference>
<evidence type="ECO:0000256" key="1">
    <source>
        <dbReference type="ARBA" id="ARBA00000085"/>
    </source>
</evidence>
<feature type="transmembrane region" description="Helical" evidence="12">
    <location>
        <begin position="38"/>
        <end position="57"/>
    </location>
</feature>
<comment type="subcellular location">
    <subcellularLocation>
        <location evidence="2">Membrane</location>
        <topology evidence="2">Multi-pass membrane protein</topology>
    </subcellularLocation>
</comment>
<dbReference type="Proteomes" id="UP001202674">
    <property type="component" value="Unassembled WGS sequence"/>
</dbReference>
<keyword evidence="8 14" id="KW-0067">ATP-binding</keyword>
<evidence type="ECO:0000313" key="14">
    <source>
        <dbReference type="EMBL" id="MCL9813785.1"/>
    </source>
</evidence>
<organism evidence="14 15">
    <name type="scientific">Natranaeroarchaeum aerophilus</name>
    <dbReference type="NCBI Taxonomy" id="2917711"/>
    <lineage>
        <taxon>Archaea</taxon>
        <taxon>Methanobacteriati</taxon>
        <taxon>Methanobacteriota</taxon>
        <taxon>Stenosarchaea group</taxon>
        <taxon>Halobacteria</taxon>
        <taxon>Halobacteriales</taxon>
        <taxon>Natronoarchaeaceae</taxon>
        <taxon>Natranaeroarchaeum</taxon>
    </lineage>
</organism>
<keyword evidence="9 12" id="KW-1133">Transmembrane helix</keyword>
<reference evidence="14 15" key="1">
    <citation type="journal article" date="2022" name="Syst. Appl. Microbiol.">
        <title>Natronocalculus amylovorans gen. nov., sp. nov., and Natranaeroarchaeum aerophilus sp. nov., dominant culturable amylolytic natronoarchaea from hypersaline soda lakes in southwestern Siberia.</title>
        <authorList>
            <person name="Sorokin D.Y."/>
            <person name="Elcheninov A.G."/>
            <person name="Khizhniak T.V."/>
            <person name="Koenen M."/>
            <person name="Bale N.J."/>
            <person name="Damste J.S.S."/>
            <person name="Kublanov I.V."/>
        </authorList>
    </citation>
    <scope>NUCLEOTIDE SEQUENCE [LARGE SCALE GENOMIC DNA]</scope>
    <source>
        <strain evidence="14 15">AArc-St1-1</strain>
    </source>
</reference>
<evidence type="ECO:0000259" key="13">
    <source>
        <dbReference type="PROSITE" id="PS50109"/>
    </source>
</evidence>
<keyword evidence="10" id="KW-0902">Two-component regulatory system</keyword>
<dbReference type="EC" id="2.7.13.3" evidence="3"/>
<dbReference type="GO" id="GO:0030295">
    <property type="term" value="F:protein kinase activator activity"/>
    <property type="evidence" value="ECO:0007669"/>
    <property type="project" value="TreeGrafter"/>
</dbReference>
<accession>A0AAE3FRJ1</accession>
<feature type="transmembrane region" description="Helical" evidence="12">
    <location>
        <begin position="180"/>
        <end position="199"/>
    </location>
</feature>
<dbReference type="InterPro" id="IPR000014">
    <property type="entry name" value="PAS"/>
</dbReference>
<dbReference type="GO" id="GO:0004673">
    <property type="term" value="F:protein histidine kinase activity"/>
    <property type="evidence" value="ECO:0007669"/>
    <property type="project" value="UniProtKB-EC"/>
</dbReference>
<dbReference type="InterPro" id="IPR036890">
    <property type="entry name" value="HATPase_C_sf"/>
</dbReference>
<dbReference type="Pfam" id="PF02518">
    <property type="entry name" value="HATPase_c"/>
    <property type="match status" value="1"/>
</dbReference>
<proteinExistence type="predicted"/>
<gene>
    <name evidence="14" type="ORF">AArcSt11_08985</name>
</gene>
<dbReference type="SUPFAM" id="SSF55785">
    <property type="entry name" value="PYP-like sensor domain (PAS domain)"/>
    <property type="match status" value="1"/>
</dbReference>
<evidence type="ECO:0000256" key="11">
    <source>
        <dbReference type="ARBA" id="ARBA00023136"/>
    </source>
</evidence>
<sequence length="571" mass="62650">MSLSQTTLTVTLIPAIGICLAMAIYGWRKRPVPGASSFSAFMFGGGLWAVAVLGIRTTPGPTTELFWSLFQYFGIVLLPPAWLVFALDYTSRDRWITPSTIAILSVLPVGTLVALWTNDLHRLFYDPTTTETVASASIAGMPYGPLFYAMVTWAYLFILVGSAMLVHLLITAPKRYRVRIVAVLVAIAAPLVSNLLYLVGVLSLPVDPAPYAFAVSGLVFGWALFGHELFDVPPVAPKVAHTIVFDQTDNGVLILDAGGYVVDHNDAATELLDLPSDPDGKRLEDVIPSFAEQLSKRDGETVTDELSLSTEPRRYLKVTSTPIRRRSDRKIGTLLTMDDITDQRLREQRLDVLQRVLRHNVRQETNKILGYTEFLEDEVDGDEKSEHADAINRAAHSLIEWSTKARSIDRTLGPDADEKRVFEVESTIDAILEDATRTHPGAEIDADVPTSETIRCHTSIEKALYEIIDNAIRHNDSDEPSVTVSAEVEDEWVTISISDDGSGLPAMERDVLDRGRETPLEHGSGLGLWLVNWSVTASGGSVSIDTDEGTTVRIRVPRANVGAETAESKIA</sequence>
<evidence type="ECO:0000256" key="4">
    <source>
        <dbReference type="ARBA" id="ARBA00022679"/>
    </source>
</evidence>
<dbReference type="Pfam" id="PF08448">
    <property type="entry name" value="PAS_4"/>
    <property type="match status" value="1"/>
</dbReference>
<dbReference type="SUPFAM" id="SSF55874">
    <property type="entry name" value="ATPase domain of HSP90 chaperone/DNA topoisomerase II/histidine kinase"/>
    <property type="match status" value="1"/>
</dbReference>
<name>A0AAE3FRJ1_9EURY</name>
<feature type="domain" description="Histidine kinase" evidence="13">
    <location>
        <begin position="356"/>
        <end position="560"/>
    </location>
</feature>
<dbReference type="GO" id="GO:0005524">
    <property type="term" value="F:ATP binding"/>
    <property type="evidence" value="ECO:0007669"/>
    <property type="project" value="UniProtKB-KW"/>
</dbReference>
<dbReference type="GO" id="GO:0007234">
    <property type="term" value="P:osmosensory signaling via phosphorelay pathway"/>
    <property type="evidence" value="ECO:0007669"/>
    <property type="project" value="TreeGrafter"/>
</dbReference>
<keyword evidence="4" id="KW-0808">Transferase</keyword>
<evidence type="ECO:0000256" key="3">
    <source>
        <dbReference type="ARBA" id="ARBA00012438"/>
    </source>
</evidence>